<dbReference type="EMBL" id="JAAIKC010000001">
    <property type="protein sequence ID" value="NEW04618.1"/>
    <property type="molecule type" value="Genomic_DNA"/>
</dbReference>
<accession>A0A6G3ZRF6</accession>
<dbReference type="RefSeq" id="WP_163940276.1">
    <property type="nucleotide sequence ID" value="NZ_JAAIKC010000001.1"/>
</dbReference>
<proteinExistence type="predicted"/>
<protein>
    <submittedName>
        <fullName evidence="1">Uncharacterized protein</fullName>
    </submittedName>
</protein>
<comment type="caution">
    <text evidence="1">The sequence shown here is derived from an EMBL/GenBank/DDBJ whole genome shotgun (WGS) entry which is preliminary data.</text>
</comment>
<dbReference type="AlphaFoldDB" id="A0A6G3ZRF6"/>
<gene>
    <name evidence="1" type="ORF">GK047_01085</name>
</gene>
<name>A0A6G3ZRF6_9BACL</name>
<organism evidence="1">
    <name type="scientific">Paenibacillus sp. SYP-B3998</name>
    <dbReference type="NCBI Taxonomy" id="2678564"/>
    <lineage>
        <taxon>Bacteria</taxon>
        <taxon>Bacillati</taxon>
        <taxon>Bacillota</taxon>
        <taxon>Bacilli</taxon>
        <taxon>Bacillales</taxon>
        <taxon>Paenibacillaceae</taxon>
        <taxon>Paenibacillus</taxon>
    </lineage>
</organism>
<sequence>MFEKILNKKILSARISEFKEELVLELEDGVEINVQIVMPVKGQFELEVDIE</sequence>
<evidence type="ECO:0000313" key="1">
    <source>
        <dbReference type="EMBL" id="NEW04618.1"/>
    </source>
</evidence>
<reference evidence="1" key="1">
    <citation type="submission" date="2020-02" db="EMBL/GenBank/DDBJ databases">
        <authorList>
            <person name="Shen X.-R."/>
            <person name="Zhang Y.-X."/>
        </authorList>
    </citation>
    <scope>NUCLEOTIDE SEQUENCE</scope>
    <source>
        <strain evidence="1">SYP-B3998</strain>
    </source>
</reference>